<dbReference type="Proteomes" id="UP000002051">
    <property type="component" value="Chromosome 4"/>
</dbReference>
<gene>
    <name evidence="1" type="ordered locus">MTR_4g061847</name>
</gene>
<evidence type="ECO:0000313" key="3">
    <source>
        <dbReference type="Proteomes" id="UP000002051"/>
    </source>
</evidence>
<name>A0A072UK57_MEDTR</name>
<reference evidence="1 3" key="2">
    <citation type="journal article" date="2014" name="BMC Genomics">
        <title>An improved genome release (version Mt4.0) for the model legume Medicago truncatula.</title>
        <authorList>
            <person name="Tang H."/>
            <person name="Krishnakumar V."/>
            <person name="Bidwell S."/>
            <person name="Rosen B."/>
            <person name="Chan A."/>
            <person name="Zhou S."/>
            <person name="Gentzbittel L."/>
            <person name="Childs K.L."/>
            <person name="Yandell M."/>
            <person name="Gundlach H."/>
            <person name="Mayer K.F."/>
            <person name="Schwartz D.C."/>
            <person name="Town C.D."/>
        </authorList>
    </citation>
    <scope>GENOME REANNOTATION</scope>
    <source>
        <strain evidence="1">A17</strain>
        <strain evidence="2 3">cv. Jemalong A17</strain>
    </source>
</reference>
<dbReference type="AlphaFoldDB" id="A0A072UK57"/>
<dbReference type="HOGENOM" id="CLU_3127350_0_0_1"/>
<evidence type="ECO:0000313" key="2">
    <source>
        <dbReference type="EnsemblPlants" id="KEH30087"/>
    </source>
</evidence>
<reference evidence="1 3" key="1">
    <citation type="journal article" date="2011" name="Nature">
        <title>The Medicago genome provides insight into the evolution of rhizobial symbioses.</title>
        <authorList>
            <person name="Young N.D."/>
            <person name="Debelle F."/>
            <person name="Oldroyd G.E."/>
            <person name="Geurts R."/>
            <person name="Cannon S.B."/>
            <person name="Udvardi M.K."/>
            <person name="Benedito V.A."/>
            <person name="Mayer K.F."/>
            <person name="Gouzy J."/>
            <person name="Schoof H."/>
            <person name="Van de Peer Y."/>
            <person name="Proost S."/>
            <person name="Cook D.R."/>
            <person name="Meyers B.C."/>
            <person name="Spannagl M."/>
            <person name="Cheung F."/>
            <person name="De Mita S."/>
            <person name="Krishnakumar V."/>
            <person name="Gundlach H."/>
            <person name="Zhou S."/>
            <person name="Mudge J."/>
            <person name="Bharti A.K."/>
            <person name="Murray J.D."/>
            <person name="Naoumkina M.A."/>
            <person name="Rosen B."/>
            <person name="Silverstein K.A."/>
            <person name="Tang H."/>
            <person name="Rombauts S."/>
            <person name="Zhao P.X."/>
            <person name="Zhou P."/>
            <person name="Barbe V."/>
            <person name="Bardou P."/>
            <person name="Bechner M."/>
            <person name="Bellec A."/>
            <person name="Berger A."/>
            <person name="Berges H."/>
            <person name="Bidwell S."/>
            <person name="Bisseling T."/>
            <person name="Choisne N."/>
            <person name="Couloux A."/>
            <person name="Denny R."/>
            <person name="Deshpande S."/>
            <person name="Dai X."/>
            <person name="Doyle J.J."/>
            <person name="Dudez A.M."/>
            <person name="Farmer A.D."/>
            <person name="Fouteau S."/>
            <person name="Franken C."/>
            <person name="Gibelin C."/>
            <person name="Gish J."/>
            <person name="Goldstein S."/>
            <person name="Gonzalez A.J."/>
            <person name="Green P.J."/>
            <person name="Hallab A."/>
            <person name="Hartog M."/>
            <person name="Hua A."/>
            <person name="Humphray S.J."/>
            <person name="Jeong D.H."/>
            <person name="Jing Y."/>
            <person name="Jocker A."/>
            <person name="Kenton S.M."/>
            <person name="Kim D.J."/>
            <person name="Klee K."/>
            <person name="Lai H."/>
            <person name="Lang C."/>
            <person name="Lin S."/>
            <person name="Macmil S.L."/>
            <person name="Magdelenat G."/>
            <person name="Matthews L."/>
            <person name="McCorrison J."/>
            <person name="Monaghan E.L."/>
            <person name="Mun J.H."/>
            <person name="Najar F.Z."/>
            <person name="Nicholson C."/>
            <person name="Noirot C."/>
            <person name="O'Bleness M."/>
            <person name="Paule C.R."/>
            <person name="Poulain J."/>
            <person name="Prion F."/>
            <person name="Qin B."/>
            <person name="Qu C."/>
            <person name="Retzel E.F."/>
            <person name="Riddle C."/>
            <person name="Sallet E."/>
            <person name="Samain S."/>
            <person name="Samson N."/>
            <person name="Sanders I."/>
            <person name="Saurat O."/>
            <person name="Scarpelli C."/>
            <person name="Schiex T."/>
            <person name="Segurens B."/>
            <person name="Severin A.J."/>
            <person name="Sherrier D.J."/>
            <person name="Shi R."/>
            <person name="Sims S."/>
            <person name="Singer S.R."/>
            <person name="Sinharoy S."/>
            <person name="Sterck L."/>
            <person name="Viollet A."/>
            <person name="Wang B.B."/>
            <person name="Wang K."/>
            <person name="Wang M."/>
            <person name="Wang X."/>
            <person name="Warfsmann J."/>
            <person name="Weissenbach J."/>
            <person name="White D.D."/>
            <person name="White J.D."/>
            <person name="Wiley G.B."/>
            <person name="Wincker P."/>
            <person name="Xing Y."/>
            <person name="Yang L."/>
            <person name="Yao Z."/>
            <person name="Ying F."/>
            <person name="Zhai J."/>
            <person name="Zhou L."/>
            <person name="Zuber A."/>
            <person name="Denarie J."/>
            <person name="Dixon R.A."/>
            <person name="May G.D."/>
            <person name="Schwartz D.C."/>
            <person name="Rogers J."/>
            <person name="Quetier F."/>
            <person name="Town C.D."/>
            <person name="Roe B.A."/>
        </authorList>
    </citation>
    <scope>NUCLEOTIDE SEQUENCE [LARGE SCALE GENOMIC DNA]</scope>
    <source>
        <strain evidence="1">A17</strain>
        <strain evidence="2 3">cv. Jemalong A17</strain>
    </source>
</reference>
<dbReference type="EnsemblPlants" id="KEH30087">
    <property type="protein sequence ID" value="KEH30087"/>
    <property type="gene ID" value="MTR_4g061847"/>
</dbReference>
<proteinExistence type="predicted"/>
<evidence type="ECO:0000313" key="1">
    <source>
        <dbReference type="EMBL" id="KEH30087.1"/>
    </source>
</evidence>
<reference evidence="2" key="3">
    <citation type="submission" date="2015-04" db="UniProtKB">
        <authorList>
            <consortium name="EnsemblPlants"/>
        </authorList>
    </citation>
    <scope>IDENTIFICATION</scope>
    <source>
        <strain evidence="2">cv. Jemalong A17</strain>
    </source>
</reference>
<dbReference type="EMBL" id="CM001220">
    <property type="protein sequence ID" value="KEH30087.1"/>
    <property type="molecule type" value="Genomic_DNA"/>
</dbReference>
<keyword evidence="3" id="KW-1185">Reference proteome</keyword>
<organism evidence="1 3">
    <name type="scientific">Medicago truncatula</name>
    <name type="common">Barrel medic</name>
    <name type="synonym">Medicago tribuloides</name>
    <dbReference type="NCBI Taxonomy" id="3880"/>
    <lineage>
        <taxon>Eukaryota</taxon>
        <taxon>Viridiplantae</taxon>
        <taxon>Streptophyta</taxon>
        <taxon>Embryophyta</taxon>
        <taxon>Tracheophyta</taxon>
        <taxon>Spermatophyta</taxon>
        <taxon>Magnoliopsida</taxon>
        <taxon>eudicotyledons</taxon>
        <taxon>Gunneridae</taxon>
        <taxon>Pentapetalae</taxon>
        <taxon>rosids</taxon>
        <taxon>fabids</taxon>
        <taxon>Fabales</taxon>
        <taxon>Fabaceae</taxon>
        <taxon>Papilionoideae</taxon>
        <taxon>50 kb inversion clade</taxon>
        <taxon>NPAAA clade</taxon>
        <taxon>Hologalegina</taxon>
        <taxon>IRL clade</taxon>
        <taxon>Trifolieae</taxon>
        <taxon>Medicago</taxon>
    </lineage>
</organism>
<sequence>MLKSMKHVASSTTTGIIRTREVNQLGFMMETIELLRIRVLQWWKKLIFTR</sequence>
<accession>A0A072UK57</accession>
<protein>
    <submittedName>
        <fullName evidence="1 2">Uncharacterized protein</fullName>
    </submittedName>
</protein>